<dbReference type="InterPro" id="IPR026960">
    <property type="entry name" value="RVT-Znf"/>
</dbReference>
<accession>A0A0B2P2M9</accession>
<dbReference type="PANTHER" id="PTHR36617:SF16">
    <property type="entry name" value="OS04G0516500 PROTEIN"/>
    <property type="match status" value="1"/>
</dbReference>
<name>A0A0B2P2M9_GLYSO</name>
<sequence length="302" mass="36178">SQWWKDLRKLYHQPEFQIIHQNMTWKVGCGDKVRFWQDSWLGQGGSLQQKYNQLFVISRQQNLPISKMGKFYQNTWNWDFKWRRNLFDHENEQAIAFMDDISAISIHQQLQDSMLWKADPIGIYSTKSAYRLLLPTNRPGQHSRNFKILWKLKIPPRAELFSWRLFRDRLPTRANLLRRHVALQDIMCPLCGNHQEEAGHLFFHCRMTVGLWWESMNWTRTLGAFLDDPAAHFIQFSDGFRAQRNHNRCCIWWIALTSTIWQHRNSLLFKGTPFQPPKVMDDALFHAWTWLKATEKGFNIPF</sequence>
<reference evidence="2" key="1">
    <citation type="submission" date="2014-07" db="EMBL/GenBank/DDBJ databases">
        <title>Identification of a novel salt tolerance gene in wild soybean by whole-genome sequencing.</title>
        <authorList>
            <person name="Lam H.-M."/>
            <person name="Qi X."/>
            <person name="Li M.-W."/>
            <person name="Liu X."/>
            <person name="Xie M."/>
            <person name="Ni M."/>
            <person name="Xu X."/>
        </authorList>
    </citation>
    <scope>NUCLEOTIDE SEQUENCE [LARGE SCALE GENOMIC DNA]</scope>
    <source>
        <tissue evidence="2">Root</tissue>
    </source>
</reference>
<evidence type="ECO:0000259" key="1">
    <source>
        <dbReference type="Pfam" id="PF13966"/>
    </source>
</evidence>
<feature type="domain" description="Reverse transcriptase zinc-binding" evidence="1">
    <location>
        <begin position="124"/>
        <end position="212"/>
    </location>
</feature>
<proteinExistence type="predicted"/>
<dbReference type="Proteomes" id="UP000053555">
    <property type="component" value="Unassembled WGS sequence"/>
</dbReference>
<organism evidence="2">
    <name type="scientific">Glycine soja</name>
    <name type="common">Wild soybean</name>
    <dbReference type="NCBI Taxonomy" id="3848"/>
    <lineage>
        <taxon>Eukaryota</taxon>
        <taxon>Viridiplantae</taxon>
        <taxon>Streptophyta</taxon>
        <taxon>Embryophyta</taxon>
        <taxon>Tracheophyta</taxon>
        <taxon>Spermatophyta</taxon>
        <taxon>Magnoliopsida</taxon>
        <taxon>eudicotyledons</taxon>
        <taxon>Gunneridae</taxon>
        <taxon>Pentapetalae</taxon>
        <taxon>rosids</taxon>
        <taxon>fabids</taxon>
        <taxon>Fabales</taxon>
        <taxon>Fabaceae</taxon>
        <taxon>Papilionoideae</taxon>
        <taxon>50 kb inversion clade</taxon>
        <taxon>NPAAA clade</taxon>
        <taxon>indigoferoid/millettioid clade</taxon>
        <taxon>Phaseoleae</taxon>
        <taxon>Glycine</taxon>
        <taxon>Glycine subgen. Soja</taxon>
    </lineage>
</organism>
<protein>
    <submittedName>
        <fullName evidence="2">Putative ribonuclease H protein</fullName>
    </submittedName>
</protein>
<dbReference type="EMBL" id="KN670688">
    <property type="protein sequence ID" value="KHN01923.1"/>
    <property type="molecule type" value="Genomic_DNA"/>
</dbReference>
<dbReference type="AlphaFoldDB" id="A0A0B2P2M9"/>
<dbReference type="PANTHER" id="PTHR36617">
    <property type="entry name" value="PROTEIN, PUTATIVE-RELATED"/>
    <property type="match status" value="1"/>
</dbReference>
<feature type="non-terminal residue" evidence="2">
    <location>
        <position position="1"/>
    </location>
</feature>
<feature type="non-terminal residue" evidence="2">
    <location>
        <position position="302"/>
    </location>
</feature>
<gene>
    <name evidence="2" type="ORF">glysoja_034624</name>
</gene>
<evidence type="ECO:0000313" key="2">
    <source>
        <dbReference type="EMBL" id="KHN01923.1"/>
    </source>
</evidence>
<dbReference type="Pfam" id="PF13966">
    <property type="entry name" value="zf-RVT"/>
    <property type="match status" value="1"/>
</dbReference>